<dbReference type="GO" id="GO:0006383">
    <property type="term" value="P:transcription by RNA polymerase III"/>
    <property type="evidence" value="ECO:0007669"/>
    <property type="project" value="TreeGrafter"/>
</dbReference>
<dbReference type="Gene3D" id="2.130.10.10">
    <property type="entry name" value="YVTN repeat-like/Quinoprotein amine dehydrogenase"/>
    <property type="match status" value="2"/>
</dbReference>
<evidence type="ECO:0000256" key="4">
    <source>
        <dbReference type="SAM" id="MobiDB-lite"/>
    </source>
</evidence>
<dbReference type="GO" id="GO:0000127">
    <property type="term" value="C:transcription factor TFIIIC complex"/>
    <property type="evidence" value="ECO:0007669"/>
    <property type="project" value="TreeGrafter"/>
</dbReference>
<dbReference type="EMBL" id="CP033150">
    <property type="protein sequence ID" value="AYO43072.1"/>
    <property type="molecule type" value="Genomic_DNA"/>
</dbReference>
<accession>A0A3G2S6X7</accession>
<dbReference type="InterPro" id="IPR001680">
    <property type="entry name" value="WD40_rpt"/>
</dbReference>
<proteinExistence type="predicted"/>
<dbReference type="PANTHER" id="PTHR15052">
    <property type="entry name" value="RNA POLYMERASE III TRANSCRIPTION INITIATION FACTOR COMPLEX SUBUNIT"/>
    <property type="match status" value="1"/>
</dbReference>
<keyword evidence="2" id="KW-0804">Transcription</keyword>
<keyword evidence="6" id="KW-1185">Reference proteome</keyword>
<evidence type="ECO:0000256" key="1">
    <source>
        <dbReference type="ARBA" id="ARBA00004123"/>
    </source>
</evidence>
<protein>
    <submittedName>
        <fullName evidence="5">Transcription factor tau subunit sfc6</fullName>
    </submittedName>
</protein>
<evidence type="ECO:0000256" key="2">
    <source>
        <dbReference type="ARBA" id="ARBA00023163"/>
    </source>
</evidence>
<evidence type="ECO:0000313" key="6">
    <source>
        <dbReference type="Proteomes" id="UP000269793"/>
    </source>
</evidence>
<comment type="subcellular location">
    <subcellularLocation>
        <location evidence="1">Nucleus</location>
    </subcellularLocation>
</comment>
<dbReference type="SUPFAM" id="SSF50978">
    <property type="entry name" value="WD40 repeat-like"/>
    <property type="match status" value="1"/>
</dbReference>
<organism evidence="5 6">
    <name type="scientific">Malassezia restricta (strain ATCC 96810 / NBRC 103918 / CBS 7877)</name>
    <name type="common">Seborrheic dermatitis infection agent</name>
    <dbReference type="NCBI Taxonomy" id="425264"/>
    <lineage>
        <taxon>Eukaryota</taxon>
        <taxon>Fungi</taxon>
        <taxon>Dikarya</taxon>
        <taxon>Basidiomycota</taxon>
        <taxon>Ustilaginomycotina</taxon>
        <taxon>Malasseziomycetes</taxon>
        <taxon>Malasseziales</taxon>
        <taxon>Malasseziaceae</taxon>
        <taxon>Malassezia</taxon>
    </lineage>
</organism>
<dbReference type="OrthoDB" id="4703at2759"/>
<dbReference type="Pfam" id="PF00400">
    <property type="entry name" value="WD40"/>
    <property type="match status" value="1"/>
</dbReference>
<keyword evidence="3" id="KW-0539">Nucleus</keyword>
<dbReference type="Proteomes" id="UP000269793">
    <property type="component" value="Chromosome III"/>
</dbReference>
<dbReference type="SMART" id="SM00320">
    <property type="entry name" value="WD40"/>
    <property type="match status" value="2"/>
</dbReference>
<dbReference type="InterPro" id="IPR015943">
    <property type="entry name" value="WD40/YVTN_repeat-like_dom_sf"/>
</dbReference>
<dbReference type="InterPro" id="IPR036322">
    <property type="entry name" value="WD40_repeat_dom_sf"/>
</dbReference>
<evidence type="ECO:0000313" key="5">
    <source>
        <dbReference type="EMBL" id="AYO43072.1"/>
    </source>
</evidence>
<name>A0A3G2S6X7_MALR7</name>
<reference evidence="5 6" key="1">
    <citation type="submission" date="2018-10" db="EMBL/GenBank/DDBJ databases">
        <title>Complete genome sequence of Malassezia restricta CBS 7877.</title>
        <authorList>
            <person name="Morand S.C."/>
            <person name="Bertignac M."/>
            <person name="Iltis A."/>
            <person name="Kolder I."/>
            <person name="Pirovano W."/>
            <person name="Jourdain R."/>
            <person name="Clavaud C."/>
        </authorList>
    </citation>
    <scope>NUCLEOTIDE SEQUENCE [LARGE SCALE GENOMIC DNA]</scope>
    <source>
        <strain evidence="5 6">CBS 7877</strain>
    </source>
</reference>
<dbReference type="VEuPathDB" id="FungiDB:DNF11_2122"/>
<dbReference type="AlphaFoldDB" id="A0A3G2S6X7"/>
<gene>
    <name evidence="5" type="primary">sfc6</name>
    <name evidence="5" type="ORF">DNF11_2122</name>
</gene>
<dbReference type="InterPro" id="IPR052416">
    <property type="entry name" value="GTF3C_component"/>
</dbReference>
<evidence type="ECO:0000256" key="3">
    <source>
        <dbReference type="ARBA" id="ARBA00023242"/>
    </source>
</evidence>
<feature type="region of interest" description="Disordered" evidence="4">
    <location>
        <begin position="1"/>
        <end position="28"/>
    </location>
</feature>
<dbReference type="STRING" id="425264.A0A3G2S6X7"/>
<sequence>MGRSKRENVDDTDHAEKRRRGKARQGGDVSTLLHQHDLRALRVQDMPWSVQQPDQYATAGYEGDAPAVKDLAAYMISSVHLPRASQLLHVAWVPRLSPWSASPEYHECSYPLHATPLRFSVASHEREESLSIQPYESARITDPAHPSRPIHLLDAVGHVYDLAWAPFVDTDWLAVACTKTRGKGDDEGMLQFWKHTDDVNMAFTIKLDDTPLRVGWRPGVPAPNTLGTLAVSMKKGHVLVLDIPCTEAKCIQLTPRMILQVPGTLCFSVAWGGDARLASGCTNGHIAVWDVDASEKPLIDAPVHDTLVSAVSWQMLPPFNTSGSPDLAARPQILLSVGWDGSEHVTDVLDPYATARFAHSREPRYAAVWAPWNGAWIVDMGDHQFGSVSLRTHDVGKHHVVGFHHGRILALDASAFHPFIASGSADGSVHISNALQVSKRKAIEPGGRLMHKRFRLVRRDESSFSLRHGYYPEGILPTAQGAKQAVLSVDRWDPAVGVTSVAWCPNASRALLLASGTGIGLVRIECIES</sequence>
<feature type="compositionally biased region" description="Basic and acidic residues" evidence="4">
    <location>
        <begin position="1"/>
        <end position="16"/>
    </location>
</feature>
<dbReference type="GO" id="GO:0005634">
    <property type="term" value="C:nucleus"/>
    <property type="evidence" value="ECO:0007669"/>
    <property type="project" value="UniProtKB-SubCell"/>
</dbReference>
<dbReference type="PANTHER" id="PTHR15052:SF2">
    <property type="entry name" value="GENERAL TRANSCRIPTION FACTOR 3C POLYPEPTIDE 2"/>
    <property type="match status" value="1"/>
</dbReference>